<gene>
    <name evidence="2" type="ORF">CEUSTIGMA_g3730.t1</name>
</gene>
<feature type="compositionally biased region" description="Low complexity" evidence="1">
    <location>
        <begin position="579"/>
        <end position="598"/>
    </location>
</feature>
<proteinExistence type="predicted"/>
<name>A0A250WZR9_9CHLO</name>
<accession>A0A250WZR9</accession>
<dbReference type="EMBL" id="BEGY01000016">
    <property type="protein sequence ID" value="GAX76285.1"/>
    <property type="molecule type" value="Genomic_DNA"/>
</dbReference>
<comment type="caution">
    <text evidence="2">The sequence shown here is derived from an EMBL/GenBank/DDBJ whole genome shotgun (WGS) entry which is preliminary data.</text>
</comment>
<evidence type="ECO:0000256" key="1">
    <source>
        <dbReference type="SAM" id="MobiDB-lite"/>
    </source>
</evidence>
<evidence type="ECO:0000313" key="2">
    <source>
        <dbReference type="EMBL" id="GAX76285.1"/>
    </source>
</evidence>
<feature type="compositionally biased region" description="Basic and acidic residues" evidence="1">
    <location>
        <begin position="606"/>
        <end position="618"/>
    </location>
</feature>
<feature type="compositionally biased region" description="Polar residues" evidence="1">
    <location>
        <begin position="254"/>
        <end position="265"/>
    </location>
</feature>
<sequence length="618" mass="69678">MLEDLNSEDRAKFQEDYESMMSAMQVEAFQNMDDEHMKAYVDVVLSKWTNPSFWEATLVEPMALDVIRERLTPEQSEILGKLLVSDEKTGDIGKGLNTNRPSMIGRALLKLKRHERKLLPGLLERLDEIQIAFQVLGERQEYEEVKAAARMERRRKQKGLEVESDQLSSQSTDMQSQETLGTPDLPQEDIEKYSAERLGSAVGASPRTESGQQAVRGGDSLGRKWGQSLVSRRRKAPNNGAAGVDAELQFNIGGYSQSKGDSRGQTAGEGTEPSRQSIALAEMIAEKMGRYSDIQSWEEEGVEDSLDLRRLKSLTLKLVALARINLDNIEGSGLTQKEFLYELQVAMQEVDYLQQTGVDSEDVVVRETVAYMVTQLSSQNKEGEDVLDCTPEVMERLTKFIRAAEVWKELKAFYAVFQRKKPLGGNLPESLFDQMVAIESMQQSVWWLMRVEREPQHGADELDGEMYAVNEELIENLIVTDPLELRFLCDLMDNDNSEEVLIKWSLHPVLGPKMRSGLWFPGAGQSDEAGDMPEMVRQAMREANEGLPPMPEVDNLTQEDKEALLVQMLGMSTAKVENSKSTSSKRGGRKVSSMRSSKQALLKSKRLLERTHQERNVQ</sequence>
<protein>
    <submittedName>
        <fullName evidence="2">Uncharacterized protein</fullName>
    </submittedName>
</protein>
<feature type="region of interest" description="Disordered" evidence="1">
    <location>
        <begin position="571"/>
        <end position="618"/>
    </location>
</feature>
<reference evidence="2 3" key="1">
    <citation type="submission" date="2017-08" db="EMBL/GenBank/DDBJ databases">
        <title>Acidophilic green algal genome provides insights into adaptation to an acidic environment.</title>
        <authorList>
            <person name="Hirooka S."/>
            <person name="Hirose Y."/>
            <person name="Kanesaki Y."/>
            <person name="Higuchi S."/>
            <person name="Fujiwara T."/>
            <person name="Onuma R."/>
            <person name="Era A."/>
            <person name="Ohbayashi R."/>
            <person name="Uzuka A."/>
            <person name="Nozaki H."/>
            <person name="Yoshikawa H."/>
            <person name="Miyagishima S.Y."/>
        </authorList>
    </citation>
    <scope>NUCLEOTIDE SEQUENCE [LARGE SCALE GENOMIC DNA]</scope>
    <source>
        <strain evidence="2 3">NIES-2499</strain>
    </source>
</reference>
<dbReference type="AlphaFoldDB" id="A0A250WZR9"/>
<feature type="region of interest" description="Disordered" evidence="1">
    <location>
        <begin position="152"/>
        <end position="223"/>
    </location>
</feature>
<dbReference type="Proteomes" id="UP000232323">
    <property type="component" value="Unassembled WGS sequence"/>
</dbReference>
<keyword evidence="3" id="KW-1185">Reference proteome</keyword>
<feature type="region of interest" description="Disordered" evidence="1">
    <location>
        <begin position="253"/>
        <end position="276"/>
    </location>
</feature>
<organism evidence="2 3">
    <name type="scientific">Chlamydomonas eustigma</name>
    <dbReference type="NCBI Taxonomy" id="1157962"/>
    <lineage>
        <taxon>Eukaryota</taxon>
        <taxon>Viridiplantae</taxon>
        <taxon>Chlorophyta</taxon>
        <taxon>core chlorophytes</taxon>
        <taxon>Chlorophyceae</taxon>
        <taxon>CS clade</taxon>
        <taxon>Chlamydomonadales</taxon>
        <taxon>Chlamydomonadaceae</taxon>
        <taxon>Chlamydomonas</taxon>
    </lineage>
</organism>
<dbReference type="OrthoDB" id="536028at2759"/>
<feature type="compositionally biased region" description="Polar residues" evidence="1">
    <location>
        <begin position="165"/>
        <end position="180"/>
    </location>
</feature>
<evidence type="ECO:0000313" key="3">
    <source>
        <dbReference type="Proteomes" id="UP000232323"/>
    </source>
</evidence>